<gene>
    <name evidence="2" type="ORF">CSSPTR1EN2_LOCUS3079</name>
</gene>
<dbReference type="InterPro" id="IPR013830">
    <property type="entry name" value="SGNH_hydro"/>
</dbReference>
<name>A0ABP0TG54_9BRYO</name>
<evidence type="ECO:0000313" key="2">
    <source>
        <dbReference type="EMBL" id="CAK9195689.1"/>
    </source>
</evidence>
<reference evidence="2" key="1">
    <citation type="submission" date="2024-02" db="EMBL/GenBank/DDBJ databases">
        <authorList>
            <consortium name="ELIXIR-Norway"/>
            <consortium name="Elixir Norway"/>
        </authorList>
    </citation>
    <scope>NUCLEOTIDE SEQUENCE</scope>
</reference>
<organism evidence="2 3">
    <name type="scientific">Sphagnum troendelagicum</name>
    <dbReference type="NCBI Taxonomy" id="128251"/>
    <lineage>
        <taxon>Eukaryota</taxon>
        <taxon>Viridiplantae</taxon>
        <taxon>Streptophyta</taxon>
        <taxon>Embryophyta</taxon>
        <taxon>Bryophyta</taxon>
        <taxon>Sphagnophytina</taxon>
        <taxon>Sphagnopsida</taxon>
        <taxon>Sphagnales</taxon>
        <taxon>Sphagnaceae</taxon>
        <taxon>Sphagnum</taxon>
    </lineage>
</organism>
<dbReference type="EMBL" id="OZ019903">
    <property type="protein sequence ID" value="CAK9195689.1"/>
    <property type="molecule type" value="Genomic_DNA"/>
</dbReference>
<dbReference type="InterPro" id="IPR036514">
    <property type="entry name" value="SGNH_hydro_sf"/>
</dbReference>
<dbReference type="InterPro" id="IPR045136">
    <property type="entry name" value="Iah1-like"/>
</dbReference>
<protein>
    <recommendedName>
        <fullName evidence="1">SGNH hydrolase-type esterase domain-containing protein</fullName>
    </recommendedName>
</protein>
<dbReference type="PANTHER" id="PTHR14209">
    <property type="entry name" value="ISOAMYL ACETATE-HYDROLYZING ESTERASE 1"/>
    <property type="match status" value="1"/>
</dbReference>
<dbReference type="CDD" id="cd01838">
    <property type="entry name" value="Isoamyl_acetate_hydrolase_like"/>
    <property type="match status" value="1"/>
</dbReference>
<dbReference type="Proteomes" id="UP001497512">
    <property type="component" value="Chromosome 11"/>
</dbReference>
<dbReference type="Gene3D" id="3.40.50.1110">
    <property type="entry name" value="SGNH hydrolase"/>
    <property type="match status" value="1"/>
</dbReference>
<dbReference type="Pfam" id="PF13472">
    <property type="entry name" value="Lipase_GDSL_2"/>
    <property type="match status" value="1"/>
</dbReference>
<keyword evidence="3" id="KW-1185">Reference proteome</keyword>
<dbReference type="SUPFAM" id="SSF52266">
    <property type="entry name" value="SGNH hydrolase"/>
    <property type="match status" value="1"/>
</dbReference>
<accession>A0ABP0TG54</accession>
<dbReference type="PANTHER" id="PTHR14209:SF19">
    <property type="entry name" value="ISOAMYL ACETATE-HYDROLYZING ESTERASE 1 HOMOLOG"/>
    <property type="match status" value="1"/>
</dbReference>
<evidence type="ECO:0000259" key="1">
    <source>
        <dbReference type="Pfam" id="PF13472"/>
    </source>
</evidence>
<proteinExistence type="predicted"/>
<evidence type="ECO:0000313" key="3">
    <source>
        <dbReference type="Proteomes" id="UP001497512"/>
    </source>
</evidence>
<sequence>MAKLLRPQFVLFGDSITQQSFEDGGWGAALTALYARQADVILRAYSGYNTSWALFLLDKIFPKLSSPPDVVTVCFGANDAALPVPDGEKFHVPVPQYKANLHQIVSHIKSNSETTVVVLITPPPVGDEAWIDFCRANYGKQPEALPDRTNEVTKLYAQACKEVAKEADVPVIDLWSVFQQTQNWRQAYLSDGLHLTAGGNRIVFDELVNVLNGISFLRADQLPMDFPSFVDIDPKNPGVAFQTWKNNANLVRFLKKRFDSFCVNQNGLYDSSLPTMY</sequence>
<feature type="domain" description="SGNH hydrolase-type esterase" evidence="1">
    <location>
        <begin position="11"/>
        <end position="202"/>
    </location>
</feature>